<evidence type="ECO:0000313" key="1">
    <source>
        <dbReference type="EMBL" id="KKK59931.1"/>
    </source>
</evidence>
<feature type="non-terminal residue" evidence="1">
    <location>
        <position position="1"/>
    </location>
</feature>
<gene>
    <name evidence="1" type="ORF">LCGC14_3029420</name>
</gene>
<protein>
    <submittedName>
        <fullName evidence="1">Uncharacterized protein</fullName>
    </submittedName>
</protein>
<comment type="caution">
    <text evidence="1">The sequence shown here is derived from an EMBL/GenBank/DDBJ whole genome shotgun (WGS) entry which is preliminary data.</text>
</comment>
<dbReference type="AlphaFoldDB" id="A0A0F8ZJ15"/>
<organism evidence="1">
    <name type="scientific">marine sediment metagenome</name>
    <dbReference type="NCBI Taxonomy" id="412755"/>
    <lineage>
        <taxon>unclassified sequences</taxon>
        <taxon>metagenomes</taxon>
        <taxon>ecological metagenomes</taxon>
    </lineage>
</organism>
<reference evidence="1" key="1">
    <citation type="journal article" date="2015" name="Nature">
        <title>Complex archaea that bridge the gap between prokaryotes and eukaryotes.</title>
        <authorList>
            <person name="Spang A."/>
            <person name="Saw J.H."/>
            <person name="Jorgensen S.L."/>
            <person name="Zaremba-Niedzwiedzka K."/>
            <person name="Martijn J."/>
            <person name="Lind A.E."/>
            <person name="van Eijk R."/>
            <person name="Schleper C."/>
            <person name="Guy L."/>
            <person name="Ettema T.J."/>
        </authorList>
    </citation>
    <scope>NUCLEOTIDE SEQUENCE</scope>
</reference>
<sequence length="124" mass="14557">TFVVKRKIIYADLIEIARFFDVSPEALLYRLLNIKRITKESLEKLLKDRLFREIDRSTMSQRWWQPPQFPEGFVRLAFVAYQKGKLSKSKLAKLLDTSLIDLNSTLREYGLNDQEGYDAEVRAA</sequence>
<dbReference type="EMBL" id="LAZR01063220">
    <property type="protein sequence ID" value="KKK59931.1"/>
    <property type="molecule type" value="Genomic_DNA"/>
</dbReference>
<accession>A0A0F8ZJ15</accession>
<name>A0A0F8ZJ15_9ZZZZ</name>
<proteinExistence type="predicted"/>